<keyword evidence="1" id="KW-0175">Coiled coil</keyword>
<evidence type="ECO:0000313" key="3">
    <source>
        <dbReference type="EMBL" id="SHH82122.1"/>
    </source>
</evidence>
<dbReference type="SUPFAM" id="SSF54862">
    <property type="entry name" value="4Fe-4S ferredoxins"/>
    <property type="match status" value="1"/>
</dbReference>
<dbReference type="InterPro" id="IPR017896">
    <property type="entry name" value="4Fe4S_Fe-S-bd"/>
</dbReference>
<proteinExistence type="predicted"/>
<dbReference type="RefSeq" id="WP_073017169.1">
    <property type="nucleotide sequence ID" value="NZ_FQXU01000004.1"/>
</dbReference>
<dbReference type="PANTHER" id="PTHR42827">
    <property type="entry name" value="IRON-SULFUR CLUSTER-BINDING PROTEIN-RELATED"/>
    <property type="match status" value="1"/>
</dbReference>
<dbReference type="PROSITE" id="PS51379">
    <property type="entry name" value="4FE4S_FER_2"/>
    <property type="match status" value="1"/>
</dbReference>
<organism evidence="3 4">
    <name type="scientific">Clostridium intestinale DSM 6191</name>
    <dbReference type="NCBI Taxonomy" id="1121320"/>
    <lineage>
        <taxon>Bacteria</taxon>
        <taxon>Bacillati</taxon>
        <taxon>Bacillota</taxon>
        <taxon>Clostridia</taxon>
        <taxon>Eubacteriales</taxon>
        <taxon>Clostridiaceae</taxon>
        <taxon>Clostridium</taxon>
    </lineage>
</organism>
<dbReference type="Proteomes" id="UP000184241">
    <property type="component" value="Unassembled WGS sequence"/>
</dbReference>
<dbReference type="Gene3D" id="3.30.70.20">
    <property type="match status" value="1"/>
</dbReference>
<accession>A0A1M5W3M7</accession>
<protein>
    <recommendedName>
        <fullName evidence="2">4Fe-4S ferredoxin-type domain-containing protein</fullName>
    </recommendedName>
</protein>
<dbReference type="EMBL" id="FQXU01000004">
    <property type="protein sequence ID" value="SHH82122.1"/>
    <property type="molecule type" value="Genomic_DNA"/>
</dbReference>
<name>A0A1M5W3M7_9CLOT</name>
<gene>
    <name evidence="3" type="ORF">SAMN02745941_00914</name>
</gene>
<feature type="coiled-coil region" evidence="1">
    <location>
        <begin position="55"/>
        <end position="82"/>
    </location>
</feature>
<sequence length="220" mass="25265">MDNFYKELVELFEENSDIVWGISNIDFSEYKKFYKCSLVMAIPHKEIIEISNYKEEKFEKLIDEARNRINVILEDIKEILGKYKIKYYVPPVAQSSEETLIAQFSFKFAAVNVGLGWIGKNGVLITEKYGPRVRLSSILIDYDLPVGTPITKSKCPEGCNLCVDICPYNALIGHTWNINSKRNELVNYKLCNEKRSLYIKTHNRKNSCGLCMVVCPVGTK</sequence>
<dbReference type="PANTHER" id="PTHR42827:SF1">
    <property type="entry name" value="IRON-SULFUR CLUSTER-BINDING PROTEIN"/>
    <property type="match status" value="1"/>
</dbReference>
<feature type="domain" description="4Fe-4S ferredoxin-type" evidence="2">
    <location>
        <begin position="146"/>
        <end position="177"/>
    </location>
</feature>
<evidence type="ECO:0000259" key="2">
    <source>
        <dbReference type="PROSITE" id="PS51379"/>
    </source>
</evidence>
<reference evidence="3 4" key="1">
    <citation type="submission" date="2016-11" db="EMBL/GenBank/DDBJ databases">
        <authorList>
            <person name="Jaros S."/>
            <person name="Januszkiewicz K."/>
            <person name="Wedrychowicz H."/>
        </authorList>
    </citation>
    <scope>NUCLEOTIDE SEQUENCE [LARGE SCALE GENOMIC DNA]</scope>
    <source>
        <strain evidence="3 4">DSM 6191</strain>
    </source>
</reference>
<evidence type="ECO:0000313" key="4">
    <source>
        <dbReference type="Proteomes" id="UP000184241"/>
    </source>
</evidence>
<evidence type="ECO:0000256" key="1">
    <source>
        <dbReference type="SAM" id="Coils"/>
    </source>
</evidence>
<dbReference type="AlphaFoldDB" id="A0A1M5W3M7"/>